<feature type="domain" description="Sulfotransferase" evidence="3">
    <location>
        <begin position="275"/>
        <end position="461"/>
    </location>
</feature>
<evidence type="ECO:0000259" key="3">
    <source>
        <dbReference type="Pfam" id="PF00685"/>
    </source>
</evidence>
<dbReference type="InterPro" id="IPR000863">
    <property type="entry name" value="Sulfotransferase_dom"/>
</dbReference>
<accession>A0ABD1D460</accession>
<dbReference type="PANTHER" id="PTHR11783">
    <property type="entry name" value="SULFOTRANSFERASE SULT"/>
    <property type="match status" value="1"/>
</dbReference>
<protein>
    <recommendedName>
        <fullName evidence="3">Sulfotransferase domain-containing protein</fullName>
    </recommendedName>
</protein>
<dbReference type="Gene3D" id="3.40.50.300">
    <property type="entry name" value="P-loop containing nucleotide triphosphate hydrolases"/>
    <property type="match status" value="2"/>
</dbReference>
<gene>
    <name evidence="4" type="ORF">pipiens_003058</name>
</gene>
<dbReference type="EMBL" id="JBEHCU010007613">
    <property type="protein sequence ID" value="KAL1394398.1"/>
    <property type="molecule type" value="Genomic_DNA"/>
</dbReference>
<dbReference type="SUPFAM" id="SSF52540">
    <property type="entry name" value="P-loop containing nucleoside triphosphate hydrolases"/>
    <property type="match status" value="2"/>
</dbReference>
<sequence length="481" mass="56529">MFHFNQLDRSEVERFEAPLNKNVVEVCLDDLSVNPTGDPSWTPVHCVMPTRYCEFAERIRNLTVYDDDVWVVTFPKAGTTWTQEMVWLITNDLDYETASKVNQLWTVKPKIVYTARNPKDVTTSYMHHYRHLHGFQGSQQDYLDGILADKLIWCPQIKHATEFWRIMENHGDHVLFLHFEDMKRNLAEVVRKVCDFFGRTLSDVEIKELEQHLSFDVMKVERFETPFNKNLVEVCLDDLSVNPTGDPGWTPVHWVMPARYCEFAERIRNFTVFEDDVWIVTFPKAGTTWTQEMVWLIAHDLDYETATRVNLTELPDTISLVEQMPRPRHIKSHLPLALLPKQLWTVKPKIVYTARNPKDVTTSYMHHYRHLHGFQGSQQDFLDAILADRLNWCPQVKHATEFWRLAENHRDHVLFVHFEDMKRNMSEVLEKVGGFFGKSLSSGQVERLEKHLSFEVMKDTRRISLRSYLTVDDIALCTAFP</sequence>
<comment type="caution">
    <text evidence="4">The sequence shown here is derived from an EMBL/GenBank/DDBJ whole genome shotgun (WGS) entry which is preliminary data.</text>
</comment>
<dbReference type="GO" id="GO:0016740">
    <property type="term" value="F:transferase activity"/>
    <property type="evidence" value="ECO:0007669"/>
    <property type="project" value="UniProtKB-KW"/>
</dbReference>
<comment type="similarity">
    <text evidence="1">Belongs to the sulfotransferase 1 family.</text>
</comment>
<proteinExistence type="inferred from homology"/>
<keyword evidence="5" id="KW-1185">Reference proteome</keyword>
<dbReference type="Proteomes" id="UP001562425">
    <property type="component" value="Unassembled WGS sequence"/>
</dbReference>
<evidence type="ECO:0000313" key="4">
    <source>
        <dbReference type="EMBL" id="KAL1394398.1"/>
    </source>
</evidence>
<reference evidence="4 5" key="1">
    <citation type="submission" date="2024-05" db="EMBL/GenBank/DDBJ databases">
        <title>Culex pipiens pipiens assembly and annotation.</title>
        <authorList>
            <person name="Alout H."/>
            <person name="Durand T."/>
        </authorList>
    </citation>
    <scope>NUCLEOTIDE SEQUENCE [LARGE SCALE GENOMIC DNA]</scope>
    <source>
        <strain evidence="4">HA-2024</strain>
        <tissue evidence="4">Whole body</tissue>
    </source>
</reference>
<dbReference type="InterPro" id="IPR027417">
    <property type="entry name" value="P-loop_NTPase"/>
</dbReference>
<organism evidence="4 5">
    <name type="scientific">Culex pipiens pipiens</name>
    <name type="common">Northern house mosquito</name>
    <dbReference type="NCBI Taxonomy" id="38569"/>
    <lineage>
        <taxon>Eukaryota</taxon>
        <taxon>Metazoa</taxon>
        <taxon>Ecdysozoa</taxon>
        <taxon>Arthropoda</taxon>
        <taxon>Hexapoda</taxon>
        <taxon>Insecta</taxon>
        <taxon>Pterygota</taxon>
        <taxon>Neoptera</taxon>
        <taxon>Endopterygota</taxon>
        <taxon>Diptera</taxon>
        <taxon>Nematocera</taxon>
        <taxon>Culicoidea</taxon>
        <taxon>Culicidae</taxon>
        <taxon>Culicinae</taxon>
        <taxon>Culicini</taxon>
        <taxon>Culex</taxon>
        <taxon>Culex</taxon>
    </lineage>
</organism>
<dbReference type="Pfam" id="PF00685">
    <property type="entry name" value="Sulfotransfer_1"/>
    <property type="match status" value="3"/>
</dbReference>
<name>A0ABD1D460_CULPP</name>
<evidence type="ECO:0000256" key="2">
    <source>
        <dbReference type="ARBA" id="ARBA00022679"/>
    </source>
</evidence>
<dbReference type="AlphaFoldDB" id="A0ABD1D460"/>
<feature type="domain" description="Sulfotransferase" evidence="3">
    <location>
        <begin position="66"/>
        <end position="101"/>
    </location>
</feature>
<evidence type="ECO:0000256" key="1">
    <source>
        <dbReference type="ARBA" id="ARBA00005771"/>
    </source>
</evidence>
<evidence type="ECO:0000313" key="5">
    <source>
        <dbReference type="Proteomes" id="UP001562425"/>
    </source>
</evidence>
<feature type="domain" description="Sulfotransferase" evidence="3">
    <location>
        <begin position="103"/>
        <end position="223"/>
    </location>
</feature>
<keyword evidence="2" id="KW-0808">Transferase</keyword>